<name>A0AAV4NCT3_CAEEX</name>
<dbReference type="AlphaFoldDB" id="A0AAV4NCT3"/>
<evidence type="ECO:0000313" key="1">
    <source>
        <dbReference type="EMBL" id="GIX81224.1"/>
    </source>
</evidence>
<gene>
    <name evidence="1" type="ORF">CEXT_724281</name>
</gene>
<keyword evidence="2" id="KW-1185">Reference proteome</keyword>
<proteinExistence type="predicted"/>
<evidence type="ECO:0000313" key="2">
    <source>
        <dbReference type="Proteomes" id="UP001054945"/>
    </source>
</evidence>
<comment type="caution">
    <text evidence="1">The sequence shown here is derived from an EMBL/GenBank/DDBJ whole genome shotgun (WGS) entry which is preliminary data.</text>
</comment>
<organism evidence="1 2">
    <name type="scientific">Caerostris extrusa</name>
    <name type="common">Bark spider</name>
    <name type="synonym">Caerostris bankana</name>
    <dbReference type="NCBI Taxonomy" id="172846"/>
    <lineage>
        <taxon>Eukaryota</taxon>
        <taxon>Metazoa</taxon>
        <taxon>Ecdysozoa</taxon>
        <taxon>Arthropoda</taxon>
        <taxon>Chelicerata</taxon>
        <taxon>Arachnida</taxon>
        <taxon>Araneae</taxon>
        <taxon>Araneomorphae</taxon>
        <taxon>Entelegynae</taxon>
        <taxon>Araneoidea</taxon>
        <taxon>Araneidae</taxon>
        <taxon>Caerostris</taxon>
    </lineage>
</organism>
<dbReference type="Proteomes" id="UP001054945">
    <property type="component" value="Unassembled WGS sequence"/>
</dbReference>
<protein>
    <submittedName>
        <fullName evidence="1">Uncharacterized protein</fullName>
    </submittedName>
</protein>
<accession>A0AAV4NCT3</accession>
<reference evidence="1 2" key="1">
    <citation type="submission" date="2021-06" db="EMBL/GenBank/DDBJ databases">
        <title>Caerostris extrusa draft genome.</title>
        <authorList>
            <person name="Kono N."/>
            <person name="Arakawa K."/>
        </authorList>
    </citation>
    <scope>NUCLEOTIDE SEQUENCE [LARGE SCALE GENOMIC DNA]</scope>
</reference>
<sequence>MKESNIQPQASRSTIFKCKYHGGAILCSVQLSHGENQNKNKPIHEGGASFPLAYPYFLTCLAKLFRTSQPGPEEM</sequence>
<dbReference type="EMBL" id="BPLR01020659">
    <property type="protein sequence ID" value="GIX81224.1"/>
    <property type="molecule type" value="Genomic_DNA"/>
</dbReference>